<keyword evidence="1 10" id="KW-0645">Protease</keyword>
<dbReference type="AlphaFoldDB" id="A0A367ZUG8"/>
<dbReference type="Pfam" id="PF01447">
    <property type="entry name" value="Peptidase_M4"/>
    <property type="match status" value="1"/>
</dbReference>
<dbReference type="GO" id="GO:0046872">
    <property type="term" value="F:metal ion binding"/>
    <property type="evidence" value="ECO:0007669"/>
    <property type="project" value="UniProtKB-KW"/>
</dbReference>
<keyword evidence="3 7" id="KW-0732">Signal</keyword>
<sequence>MNRFRLFVLTALLVAVSCTVTAFDASPTTVNSKPLTHPTVKVSPTLLDALFEDEALARGLEVVQVAPDGQRIESLRGTLSEPLNGDLAEAARQFIRSHPRMFNIPDTKDEYLLAPVRAEEAAGGSHFAWQMVVDGVRVHDAVISVHIGKDRRVGLVNGSLPTIREFANQISLSRLQAIAAAQRAIGATRLIGIPRAELTILPQADGRGRMVFNVKFSCQSPLGDWEILIDADTGKEVSRLNQMAFAPETATGRGAVFPNHPLAASEPTVVDLPHLTASTLKGLYANVQNEDGPESTASDNVHIYPPENTHFDEVNIYHYINRIHDFFKEMGFNKLDTPITATVHYGTNYDNAFFSPWSNSMAFGDGNRFNDLAKEESVCFHEYSHAMINQVVRLNYSGESGAINEGQADYFACSLSDDDKVGEWACAKMGKPYLRILTNNLHYPEDIQGEVHADGKIWGAVLWDIRKALGAKVADLLIYSSFYYLKAGSPKFLDGANAIIAADKNLNAGANVEALTKIFKDRGIFNKSVYNGSVLDAVDLKRISLFRSMHDE</sequence>
<organism evidence="10 11">
    <name type="scientific">Candidatus Ozemobacter sibiricus</name>
    <dbReference type="NCBI Taxonomy" id="2268124"/>
    <lineage>
        <taxon>Bacteria</taxon>
        <taxon>Candidatus Ozemobacteria</taxon>
        <taxon>Candidatus Ozemobacterales</taxon>
        <taxon>Candidatus Ozemobacteraceae</taxon>
        <taxon>Candidatus Ozemobacter</taxon>
    </lineage>
</organism>
<evidence type="ECO:0000259" key="9">
    <source>
        <dbReference type="Pfam" id="PF07504"/>
    </source>
</evidence>
<proteinExistence type="predicted"/>
<protein>
    <submittedName>
        <fullName evidence="10">Putative metalloprotease</fullName>
    </submittedName>
</protein>
<evidence type="ECO:0000256" key="3">
    <source>
        <dbReference type="ARBA" id="ARBA00022729"/>
    </source>
</evidence>
<gene>
    <name evidence="10" type="ORF">OZSIB_0928</name>
</gene>
<evidence type="ECO:0000256" key="4">
    <source>
        <dbReference type="ARBA" id="ARBA00022801"/>
    </source>
</evidence>
<feature type="domain" description="FTP" evidence="9">
    <location>
        <begin position="121"/>
        <end position="160"/>
    </location>
</feature>
<dbReference type="Gene3D" id="1.10.390.10">
    <property type="entry name" value="Neutral Protease Domain 2"/>
    <property type="match status" value="1"/>
</dbReference>
<dbReference type="Gene3D" id="3.10.170.10">
    <property type="match status" value="1"/>
</dbReference>
<feature type="signal peptide" evidence="7">
    <location>
        <begin position="1"/>
        <end position="22"/>
    </location>
</feature>
<name>A0A367ZUG8_9BACT</name>
<dbReference type="PROSITE" id="PS51257">
    <property type="entry name" value="PROKAR_LIPOPROTEIN"/>
    <property type="match status" value="1"/>
</dbReference>
<feature type="domain" description="Peptidase M4" evidence="8">
    <location>
        <begin position="296"/>
        <end position="388"/>
    </location>
</feature>
<accession>A0A367ZUG8</accession>
<dbReference type="InterPro" id="IPR050728">
    <property type="entry name" value="Zinc_Metalloprotease_M4"/>
</dbReference>
<evidence type="ECO:0000256" key="5">
    <source>
        <dbReference type="ARBA" id="ARBA00022833"/>
    </source>
</evidence>
<dbReference type="EMBL" id="QOQW01000001">
    <property type="protein sequence ID" value="RCK81794.1"/>
    <property type="molecule type" value="Genomic_DNA"/>
</dbReference>
<evidence type="ECO:0000259" key="8">
    <source>
        <dbReference type="Pfam" id="PF01447"/>
    </source>
</evidence>
<evidence type="ECO:0000256" key="1">
    <source>
        <dbReference type="ARBA" id="ARBA00022670"/>
    </source>
</evidence>
<keyword evidence="5" id="KW-0862">Zinc</keyword>
<dbReference type="InterPro" id="IPR013856">
    <property type="entry name" value="Peptidase_M4_domain"/>
</dbReference>
<dbReference type="Proteomes" id="UP000252355">
    <property type="component" value="Unassembled WGS sequence"/>
</dbReference>
<dbReference type="GO" id="GO:0004222">
    <property type="term" value="F:metalloendopeptidase activity"/>
    <property type="evidence" value="ECO:0007669"/>
    <property type="project" value="InterPro"/>
</dbReference>
<comment type="caution">
    <text evidence="10">The sequence shown here is derived from an EMBL/GenBank/DDBJ whole genome shotgun (WGS) entry which is preliminary data.</text>
</comment>
<evidence type="ECO:0000256" key="2">
    <source>
        <dbReference type="ARBA" id="ARBA00022723"/>
    </source>
</evidence>
<dbReference type="PANTHER" id="PTHR33794:SF1">
    <property type="entry name" value="BACILLOLYSIN"/>
    <property type="match status" value="1"/>
</dbReference>
<dbReference type="GO" id="GO:0006508">
    <property type="term" value="P:proteolysis"/>
    <property type="evidence" value="ECO:0007669"/>
    <property type="project" value="UniProtKB-KW"/>
</dbReference>
<dbReference type="Pfam" id="PF07504">
    <property type="entry name" value="FTP"/>
    <property type="match status" value="1"/>
</dbReference>
<feature type="chain" id="PRO_5016934997" evidence="7">
    <location>
        <begin position="23"/>
        <end position="552"/>
    </location>
</feature>
<dbReference type="InterPro" id="IPR027268">
    <property type="entry name" value="Peptidase_M4/M1_CTD_sf"/>
</dbReference>
<evidence type="ECO:0000313" key="10">
    <source>
        <dbReference type="EMBL" id="RCK81794.1"/>
    </source>
</evidence>
<dbReference type="PANTHER" id="PTHR33794">
    <property type="entry name" value="BACILLOLYSIN"/>
    <property type="match status" value="1"/>
</dbReference>
<reference evidence="10 11" key="1">
    <citation type="submission" date="2018-05" db="EMBL/GenBank/DDBJ databases">
        <title>A metagenomic window into the 2 km-deep terrestrial subsurface aquifer revealed taxonomically and functionally diverse microbial community comprising novel uncultured bacterial lineages.</title>
        <authorList>
            <person name="Kadnikov V.V."/>
            <person name="Mardanov A.V."/>
            <person name="Beletsky A.V."/>
            <person name="Banks D."/>
            <person name="Pimenov N.V."/>
            <person name="Frank Y.A."/>
            <person name="Karnachuk O.V."/>
            <person name="Ravin N.V."/>
        </authorList>
    </citation>
    <scope>NUCLEOTIDE SEQUENCE [LARGE SCALE GENOMIC DNA]</scope>
    <source>
        <strain evidence="10">BY5</strain>
    </source>
</reference>
<keyword evidence="4" id="KW-0378">Hydrolase</keyword>
<evidence type="ECO:0000313" key="11">
    <source>
        <dbReference type="Proteomes" id="UP000252355"/>
    </source>
</evidence>
<keyword evidence="6 10" id="KW-0482">Metalloprotease</keyword>
<dbReference type="SUPFAM" id="SSF55486">
    <property type="entry name" value="Metalloproteases ('zincins'), catalytic domain"/>
    <property type="match status" value="1"/>
</dbReference>
<keyword evidence="2" id="KW-0479">Metal-binding</keyword>
<evidence type="ECO:0000256" key="6">
    <source>
        <dbReference type="ARBA" id="ARBA00023049"/>
    </source>
</evidence>
<dbReference type="InterPro" id="IPR011096">
    <property type="entry name" value="FTP_domain"/>
</dbReference>
<evidence type="ECO:0000256" key="7">
    <source>
        <dbReference type="SAM" id="SignalP"/>
    </source>
</evidence>